<accession>A0A0C3S0A8</accession>
<dbReference type="EMBL" id="KN840683">
    <property type="protein sequence ID" value="KIP02332.1"/>
    <property type="molecule type" value="Genomic_DNA"/>
</dbReference>
<dbReference type="AlphaFoldDB" id="A0A0C3S0A8"/>
<keyword evidence="2" id="KW-1185">Reference proteome</keyword>
<organism evidence="1 2">
    <name type="scientific">Phlebiopsis gigantea (strain 11061_1 CR5-6)</name>
    <name type="common">White-rot fungus</name>
    <name type="synonym">Peniophora gigantea</name>
    <dbReference type="NCBI Taxonomy" id="745531"/>
    <lineage>
        <taxon>Eukaryota</taxon>
        <taxon>Fungi</taxon>
        <taxon>Dikarya</taxon>
        <taxon>Basidiomycota</taxon>
        <taxon>Agaricomycotina</taxon>
        <taxon>Agaricomycetes</taxon>
        <taxon>Polyporales</taxon>
        <taxon>Phanerochaetaceae</taxon>
        <taxon>Phlebiopsis</taxon>
    </lineage>
</organism>
<evidence type="ECO:0000313" key="1">
    <source>
        <dbReference type="EMBL" id="KIP02332.1"/>
    </source>
</evidence>
<gene>
    <name evidence="1" type="ORF">PHLGIDRAFT_299218</name>
</gene>
<dbReference type="HOGENOM" id="CLU_1856008_0_0_1"/>
<evidence type="ECO:0000313" key="2">
    <source>
        <dbReference type="Proteomes" id="UP000053257"/>
    </source>
</evidence>
<name>A0A0C3S0A8_PHLG1</name>
<sequence>MHTNRDVALEAIHRHRSWPTRASRAFGRLCSCTASTHRIPAAPGMLFLVSISSGPPFSRRPLTSPRRRRLLCRPLHAPVIRLTSADLHPSRTPCVCIGASYPGARGALRRVRNRRRRLRRVGVLGACARATAPRTGRP</sequence>
<reference evidence="1 2" key="1">
    <citation type="journal article" date="2014" name="PLoS Genet.">
        <title>Analysis of the Phlebiopsis gigantea genome, transcriptome and secretome provides insight into its pioneer colonization strategies of wood.</title>
        <authorList>
            <person name="Hori C."/>
            <person name="Ishida T."/>
            <person name="Igarashi K."/>
            <person name="Samejima M."/>
            <person name="Suzuki H."/>
            <person name="Master E."/>
            <person name="Ferreira P."/>
            <person name="Ruiz-Duenas F.J."/>
            <person name="Held B."/>
            <person name="Canessa P."/>
            <person name="Larrondo L.F."/>
            <person name="Schmoll M."/>
            <person name="Druzhinina I.S."/>
            <person name="Kubicek C.P."/>
            <person name="Gaskell J.A."/>
            <person name="Kersten P."/>
            <person name="St John F."/>
            <person name="Glasner J."/>
            <person name="Sabat G."/>
            <person name="Splinter BonDurant S."/>
            <person name="Syed K."/>
            <person name="Yadav J."/>
            <person name="Mgbeahuruike A.C."/>
            <person name="Kovalchuk A."/>
            <person name="Asiegbu F.O."/>
            <person name="Lackner G."/>
            <person name="Hoffmeister D."/>
            <person name="Rencoret J."/>
            <person name="Gutierrez A."/>
            <person name="Sun H."/>
            <person name="Lindquist E."/>
            <person name="Barry K."/>
            <person name="Riley R."/>
            <person name="Grigoriev I.V."/>
            <person name="Henrissat B."/>
            <person name="Kues U."/>
            <person name="Berka R.M."/>
            <person name="Martinez A.T."/>
            <person name="Covert S.F."/>
            <person name="Blanchette R.A."/>
            <person name="Cullen D."/>
        </authorList>
    </citation>
    <scope>NUCLEOTIDE SEQUENCE [LARGE SCALE GENOMIC DNA]</scope>
    <source>
        <strain evidence="1 2">11061_1 CR5-6</strain>
    </source>
</reference>
<proteinExistence type="predicted"/>
<protein>
    <submittedName>
        <fullName evidence="1">Uncharacterized protein</fullName>
    </submittedName>
</protein>
<dbReference type="Proteomes" id="UP000053257">
    <property type="component" value="Unassembled WGS sequence"/>
</dbReference>